<feature type="region of interest" description="Disordered" evidence="11">
    <location>
        <begin position="777"/>
        <end position="801"/>
    </location>
</feature>
<dbReference type="GO" id="GO:0004674">
    <property type="term" value="F:protein serine/threonine kinase activity"/>
    <property type="evidence" value="ECO:0007669"/>
    <property type="project" value="UniProtKB-KW"/>
</dbReference>
<evidence type="ECO:0000256" key="8">
    <source>
        <dbReference type="ARBA" id="ARBA00047899"/>
    </source>
</evidence>
<keyword evidence="14" id="KW-1185">Reference proteome</keyword>
<dbReference type="SMART" id="SM00220">
    <property type="entry name" value="S_TKc"/>
    <property type="match status" value="1"/>
</dbReference>
<feature type="region of interest" description="Disordered" evidence="11">
    <location>
        <begin position="441"/>
        <end position="460"/>
    </location>
</feature>
<evidence type="ECO:0000256" key="10">
    <source>
        <dbReference type="PROSITE-ProRule" id="PRU10141"/>
    </source>
</evidence>
<evidence type="ECO:0000256" key="6">
    <source>
        <dbReference type="ARBA" id="ARBA00022777"/>
    </source>
</evidence>
<evidence type="ECO:0000313" key="13">
    <source>
        <dbReference type="EMBL" id="TFK53842.1"/>
    </source>
</evidence>
<dbReference type="Gene3D" id="1.10.510.10">
    <property type="entry name" value="Transferase(Phosphotransferase) domain 1"/>
    <property type="match status" value="1"/>
</dbReference>
<dbReference type="PANTHER" id="PTHR44899">
    <property type="entry name" value="CAMK FAMILY PROTEIN KINASE"/>
    <property type="match status" value="1"/>
</dbReference>
<evidence type="ECO:0000259" key="12">
    <source>
        <dbReference type="PROSITE" id="PS50011"/>
    </source>
</evidence>
<organism evidence="13 14">
    <name type="scientific">Heliocybe sulcata</name>
    <dbReference type="NCBI Taxonomy" id="5364"/>
    <lineage>
        <taxon>Eukaryota</taxon>
        <taxon>Fungi</taxon>
        <taxon>Dikarya</taxon>
        <taxon>Basidiomycota</taxon>
        <taxon>Agaricomycotina</taxon>
        <taxon>Agaricomycetes</taxon>
        <taxon>Gloeophyllales</taxon>
        <taxon>Gloeophyllaceae</taxon>
        <taxon>Heliocybe</taxon>
    </lineage>
</organism>
<dbReference type="SUPFAM" id="SSF56112">
    <property type="entry name" value="Protein kinase-like (PK-like)"/>
    <property type="match status" value="1"/>
</dbReference>
<dbReference type="STRING" id="5364.A0A5C3N9C7"/>
<dbReference type="Pfam" id="PF00069">
    <property type="entry name" value="Pkinase"/>
    <property type="match status" value="1"/>
</dbReference>
<keyword evidence="4" id="KW-0808">Transferase</keyword>
<dbReference type="CDD" id="cd08217">
    <property type="entry name" value="STKc_Nek2"/>
    <property type="match status" value="1"/>
</dbReference>
<protein>
    <recommendedName>
        <fullName evidence="2">non-specific serine/threonine protein kinase</fullName>
        <ecNumber evidence="2">2.7.11.1</ecNumber>
    </recommendedName>
</protein>
<dbReference type="InterPro" id="IPR000719">
    <property type="entry name" value="Prot_kinase_dom"/>
</dbReference>
<evidence type="ECO:0000256" key="7">
    <source>
        <dbReference type="ARBA" id="ARBA00022840"/>
    </source>
</evidence>
<dbReference type="PROSITE" id="PS00107">
    <property type="entry name" value="PROTEIN_KINASE_ATP"/>
    <property type="match status" value="1"/>
</dbReference>
<evidence type="ECO:0000313" key="14">
    <source>
        <dbReference type="Proteomes" id="UP000305948"/>
    </source>
</evidence>
<dbReference type="PANTHER" id="PTHR44899:SF10">
    <property type="entry name" value="NIMA-RELATED KINASE 2"/>
    <property type="match status" value="1"/>
</dbReference>
<feature type="compositionally biased region" description="Basic and acidic residues" evidence="11">
    <location>
        <begin position="577"/>
        <end position="593"/>
    </location>
</feature>
<dbReference type="OrthoDB" id="10250725at2759"/>
<keyword evidence="5 10" id="KW-0547">Nucleotide-binding</keyword>
<dbReference type="PROSITE" id="PS50011">
    <property type="entry name" value="PROTEIN_KINASE_DOM"/>
    <property type="match status" value="1"/>
</dbReference>
<name>A0A5C3N9C7_9AGAM</name>
<comment type="catalytic activity">
    <reaction evidence="9">
        <text>L-seryl-[protein] + ATP = O-phospho-L-seryl-[protein] + ADP + H(+)</text>
        <dbReference type="Rhea" id="RHEA:17989"/>
        <dbReference type="Rhea" id="RHEA-COMP:9863"/>
        <dbReference type="Rhea" id="RHEA-COMP:11604"/>
        <dbReference type="ChEBI" id="CHEBI:15378"/>
        <dbReference type="ChEBI" id="CHEBI:29999"/>
        <dbReference type="ChEBI" id="CHEBI:30616"/>
        <dbReference type="ChEBI" id="CHEBI:83421"/>
        <dbReference type="ChEBI" id="CHEBI:456216"/>
        <dbReference type="EC" id="2.7.11.1"/>
    </reaction>
</comment>
<dbReference type="InterPro" id="IPR051131">
    <property type="entry name" value="NEK_Ser/Thr_kinase_NIMA"/>
</dbReference>
<feature type="compositionally biased region" description="Acidic residues" evidence="11">
    <location>
        <begin position="555"/>
        <end position="576"/>
    </location>
</feature>
<proteinExistence type="inferred from homology"/>
<dbReference type="Proteomes" id="UP000305948">
    <property type="component" value="Unassembled WGS sequence"/>
</dbReference>
<feature type="compositionally biased region" description="Low complexity" evidence="11">
    <location>
        <begin position="683"/>
        <end position="696"/>
    </location>
</feature>
<keyword evidence="3" id="KW-0723">Serine/threonine-protein kinase</keyword>
<evidence type="ECO:0000256" key="1">
    <source>
        <dbReference type="ARBA" id="ARBA00010886"/>
    </source>
</evidence>
<evidence type="ECO:0000256" key="4">
    <source>
        <dbReference type="ARBA" id="ARBA00022679"/>
    </source>
</evidence>
<keyword evidence="7 10" id="KW-0067">ATP-binding</keyword>
<dbReference type="GO" id="GO:0005524">
    <property type="term" value="F:ATP binding"/>
    <property type="evidence" value="ECO:0007669"/>
    <property type="project" value="UniProtKB-UniRule"/>
</dbReference>
<dbReference type="FunFam" id="3.30.200.20:FF:000097">
    <property type="entry name" value="Probable serine/threonine-protein kinase nek1"/>
    <property type="match status" value="1"/>
</dbReference>
<sequence>MASHLDLYESLDIIGNGSFGIIRKVKRKSDGMVFARKELNFKKMSERDRKQIVAEVNILKDLQHEHIVRYHDRHIDHDRGILYILMEYCGGGDLSTIIQQAAKQNRTIPEDTIWNYFMQILQALHHCHHPNTHGRASSAGAGEFDGKERRPQVLHRDLKPDNVFLSEANTVKLGDFGLSKALGTASFANTYVGTPYYMSPELMQEKAYDSKSDIWSLGCLVYELCALKPPFHEAKTHAELSVCIRNGRIPPMPRGYSTALGNTIKSMLTLNPAMRPSAAQLLQHERIDLALKVSETEKLIAQVKIHKATAAARERELLMREAALKDRETHLAAVLAAQQSKLDHAVRTAVAKREEELKAAVVKREAEVAASMKKREEEILEAVQRQQAMINERVREREEGVRAAVEERMVWVERREGEMREERERVEEIRRELEARLRALEGAPAAGRSQRRERRDKNPFEEVKNILAPLSRFAAHGAEEPRPVFETPISQSTRTFASTSTSLFPDPEPPASAMKGVILTSTGEALSTPAPSELAKLFVQSPNVGLNFSQIFDAESDAEEGDETVTLEGETTETESEMGKGREEPVSPTERRVSMRRASRGSGAGLDRTVTAPPPKLKRRPSMMSTLTRRASMQTTGLVASRSAPTASSSSSSSSSTTWPKSAVSSTATVIASASEPSTSSKATATTRVRTLSRTSSVSLIPPRYDFADEENLPSPFLKRTERARVSMGRVQSSSAVLAVPKPKLKARASGHLVKVAAANSSAKTTVRKQASASTIAGAARPSVATARRVGEEARRVLQRS</sequence>
<feature type="domain" description="Protein kinase" evidence="12">
    <location>
        <begin position="8"/>
        <end position="287"/>
    </location>
</feature>
<evidence type="ECO:0000256" key="5">
    <source>
        <dbReference type="ARBA" id="ARBA00022741"/>
    </source>
</evidence>
<comment type="similarity">
    <text evidence="1">Belongs to the protein kinase superfamily. NEK Ser/Thr protein kinase family. NIMA subfamily.</text>
</comment>
<comment type="catalytic activity">
    <reaction evidence="8">
        <text>L-threonyl-[protein] + ATP = O-phospho-L-threonyl-[protein] + ADP + H(+)</text>
        <dbReference type="Rhea" id="RHEA:46608"/>
        <dbReference type="Rhea" id="RHEA-COMP:11060"/>
        <dbReference type="Rhea" id="RHEA-COMP:11605"/>
        <dbReference type="ChEBI" id="CHEBI:15378"/>
        <dbReference type="ChEBI" id="CHEBI:30013"/>
        <dbReference type="ChEBI" id="CHEBI:30616"/>
        <dbReference type="ChEBI" id="CHEBI:61977"/>
        <dbReference type="ChEBI" id="CHEBI:456216"/>
        <dbReference type="EC" id="2.7.11.1"/>
    </reaction>
</comment>
<dbReference type="PROSITE" id="PS00108">
    <property type="entry name" value="PROTEIN_KINASE_ST"/>
    <property type="match status" value="1"/>
</dbReference>
<dbReference type="EC" id="2.7.11.1" evidence="2"/>
<evidence type="ECO:0000256" key="2">
    <source>
        <dbReference type="ARBA" id="ARBA00012513"/>
    </source>
</evidence>
<feature type="region of interest" description="Disordered" evidence="11">
    <location>
        <begin position="555"/>
        <end position="696"/>
    </location>
</feature>
<reference evidence="13 14" key="1">
    <citation type="journal article" date="2019" name="Nat. Ecol. Evol.">
        <title>Megaphylogeny resolves global patterns of mushroom evolution.</title>
        <authorList>
            <person name="Varga T."/>
            <person name="Krizsan K."/>
            <person name="Foldi C."/>
            <person name="Dima B."/>
            <person name="Sanchez-Garcia M."/>
            <person name="Sanchez-Ramirez S."/>
            <person name="Szollosi G.J."/>
            <person name="Szarkandi J.G."/>
            <person name="Papp V."/>
            <person name="Albert L."/>
            <person name="Andreopoulos W."/>
            <person name="Angelini C."/>
            <person name="Antonin V."/>
            <person name="Barry K.W."/>
            <person name="Bougher N.L."/>
            <person name="Buchanan P."/>
            <person name="Buyck B."/>
            <person name="Bense V."/>
            <person name="Catcheside P."/>
            <person name="Chovatia M."/>
            <person name="Cooper J."/>
            <person name="Damon W."/>
            <person name="Desjardin D."/>
            <person name="Finy P."/>
            <person name="Geml J."/>
            <person name="Haridas S."/>
            <person name="Hughes K."/>
            <person name="Justo A."/>
            <person name="Karasinski D."/>
            <person name="Kautmanova I."/>
            <person name="Kiss B."/>
            <person name="Kocsube S."/>
            <person name="Kotiranta H."/>
            <person name="LaButti K.M."/>
            <person name="Lechner B.E."/>
            <person name="Liimatainen K."/>
            <person name="Lipzen A."/>
            <person name="Lukacs Z."/>
            <person name="Mihaltcheva S."/>
            <person name="Morgado L.N."/>
            <person name="Niskanen T."/>
            <person name="Noordeloos M.E."/>
            <person name="Ohm R.A."/>
            <person name="Ortiz-Santana B."/>
            <person name="Ovrebo C."/>
            <person name="Racz N."/>
            <person name="Riley R."/>
            <person name="Savchenko A."/>
            <person name="Shiryaev A."/>
            <person name="Soop K."/>
            <person name="Spirin V."/>
            <person name="Szebenyi C."/>
            <person name="Tomsovsky M."/>
            <person name="Tulloss R.E."/>
            <person name="Uehling J."/>
            <person name="Grigoriev I.V."/>
            <person name="Vagvolgyi C."/>
            <person name="Papp T."/>
            <person name="Martin F.M."/>
            <person name="Miettinen O."/>
            <person name="Hibbett D.S."/>
            <person name="Nagy L.G."/>
        </authorList>
    </citation>
    <scope>NUCLEOTIDE SEQUENCE [LARGE SCALE GENOMIC DNA]</scope>
    <source>
        <strain evidence="13 14">OMC1185</strain>
    </source>
</reference>
<feature type="compositionally biased region" description="Low complexity" evidence="11">
    <location>
        <begin position="640"/>
        <end position="675"/>
    </location>
</feature>
<keyword evidence="6 13" id="KW-0418">Kinase</keyword>
<dbReference type="InterPro" id="IPR017441">
    <property type="entry name" value="Protein_kinase_ATP_BS"/>
</dbReference>
<dbReference type="EMBL" id="ML213507">
    <property type="protein sequence ID" value="TFK53842.1"/>
    <property type="molecule type" value="Genomic_DNA"/>
</dbReference>
<dbReference type="Gene3D" id="3.30.200.20">
    <property type="entry name" value="Phosphorylase Kinase, domain 1"/>
    <property type="match status" value="2"/>
</dbReference>
<dbReference type="AlphaFoldDB" id="A0A5C3N9C7"/>
<accession>A0A5C3N9C7</accession>
<evidence type="ECO:0000256" key="9">
    <source>
        <dbReference type="ARBA" id="ARBA00048679"/>
    </source>
</evidence>
<feature type="compositionally biased region" description="Basic and acidic residues" evidence="11">
    <location>
        <begin position="789"/>
        <end position="801"/>
    </location>
</feature>
<feature type="compositionally biased region" description="Polar residues" evidence="11">
    <location>
        <begin position="623"/>
        <end position="638"/>
    </location>
</feature>
<dbReference type="InterPro" id="IPR008271">
    <property type="entry name" value="Ser/Thr_kinase_AS"/>
</dbReference>
<gene>
    <name evidence="13" type="ORF">OE88DRAFT_1656217</name>
</gene>
<evidence type="ECO:0000256" key="11">
    <source>
        <dbReference type="SAM" id="MobiDB-lite"/>
    </source>
</evidence>
<dbReference type="InterPro" id="IPR011009">
    <property type="entry name" value="Kinase-like_dom_sf"/>
</dbReference>
<feature type="binding site" evidence="10">
    <location>
        <position position="37"/>
    </location>
    <ligand>
        <name>ATP</name>
        <dbReference type="ChEBI" id="CHEBI:30616"/>
    </ligand>
</feature>
<evidence type="ECO:0000256" key="3">
    <source>
        <dbReference type="ARBA" id="ARBA00022527"/>
    </source>
</evidence>